<sequence>MAVNAIEIDIQKLSKSFRNFQVLKDLDLQIRASETTVIMGGSGTGKSVLLKHMIGLISPDSGKIFVRGVDITTQKGPALDTIRSRFAMVFQSAALLNSLTVAENVGLGLKEQHRFSKKEINEIVIEKLKLVKMEHKYNSLPGELSGGMKKRVGIARALAMSPEVVLYDEPTAGLDPIMAGNIDELILELKQKFKMTAVVVTHDMQSAFYIGDHICMLYQGKIIEEGSPESIRHSSNDYVIQFITRHKSVQT</sequence>
<accession>A0A533QDV6</accession>
<keyword evidence="3 5" id="KW-0067">ATP-binding</keyword>
<dbReference type="GO" id="GO:0016887">
    <property type="term" value="F:ATP hydrolysis activity"/>
    <property type="evidence" value="ECO:0007669"/>
    <property type="project" value="InterPro"/>
</dbReference>
<keyword evidence="1" id="KW-0813">Transport</keyword>
<evidence type="ECO:0000256" key="3">
    <source>
        <dbReference type="ARBA" id="ARBA00022840"/>
    </source>
</evidence>
<keyword evidence="2" id="KW-0547">Nucleotide-binding</keyword>
<dbReference type="InterPro" id="IPR017871">
    <property type="entry name" value="ABC_transporter-like_CS"/>
</dbReference>
<reference evidence="5 6" key="1">
    <citation type="submission" date="2019-04" db="EMBL/GenBank/DDBJ databases">
        <title>Genome of a novel bacterium Candidatus Jettenia ecosi reconstructed from metagenome of an anammox bioreactor.</title>
        <authorList>
            <person name="Mardanov A.V."/>
            <person name="Beletsky A.V."/>
            <person name="Ravin N.V."/>
            <person name="Botchkova E.A."/>
            <person name="Litti Y.V."/>
            <person name="Nozhevnikova A.N."/>
        </authorList>
    </citation>
    <scope>NUCLEOTIDE SEQUENCE [LARGE SCALE GENOMIC DNA]</scope>
    <source>
        <strain evidence="5">J2</strain>
    </source>
</reference>
<dbReference type="AlphaFoldDB" id="A0A533QDV6"/>
<dbReference type="CDD" id="cd03261">
    <property type="entry name" value="ABC_Org_Solvent_Resistant"/>
    <property type="match status" value="1"/>
</dbReference>
<organism evidence="5 6">
    <name type="scientific">Candidatus Jettenia ecosi</name>
    <dbReference type="NCBI Taxonomy" id="2494326"/>
    <lineage>
        <taxon>Bacteria</taxon>
        <taxon>Pseudomonadati</taxon>
        <taxon>Planctomycetota</taxon>
        <taxon>Candidatus Brocadiia</taxon>
        <taxon>Candidatus Brocadiales</taxon>
        <taxon>Candidatus Brocadiaceae</taxon>
        <taxon>Candidatus Jettenia</taxon>
    </lineage>
</organism>
<evidence type="ECO:0000259" key="4">
    <source>
        <dbReference type="PROSITE" id="PS50893"/>
    </source>
</evidence>
<dbReference type="GO" id="GO:0005524">
    <property type="term" value="F:ATP binding"/>
    <property type="evidence" value="ECO:0007669"/>
    <property type="project" value="UniProtKB-KW"/>
</dbReference>
<evidence type="ECO:0000256" key="1">
    <source>
        <dbReference type="ARBA" id="ARBA00022448"/>
    </source>
</evidence>
<dbReference type="EMBL" id="SULG01000011">
    <property type="protein sequence ID" value="TLD42878.1"/>
    <property type="molecule type" value="Genomic_DNA"/>
</dbReference>
<dbReference type="PANTHER" id="PTHR43023">
    <property type="entry name" value="PROTEIN TRIGALACTOSYLDIACYLGLYCEROL 3, CHLOROPLASTIC"/>
    <property type="match status" value="1"/>
</dbReference>
<proteinExistence type="predicted"/>
<dbReference type="Proteomes" id="UP000319783">
    <property type="component" value="Unassembled WGS sequence"/>
</dbReference>
<evidence type="ECO:0000256" key="2">
    <source>
        <dbReference type="ARBA" id="ARBA00022741"/>
    </source>
</evidence>
<dbReference type="InterPro" id="IPR003439">
    <property type="entry name" value="ABC_transporter-like_ATP-bd"/>
</dbReference>
<dbReference type="SUPFAM" id="SSF52540">
    <property type="entry name" value="P-loop containing nucleoside triphosphate hydrolases"/>
    <property type="match status" value="1"/>
</dbReference>
<dbReference type="SMART" id="SM00382">
    <property type="entry name" value="AAA"/>
    <property type="match status" value="1"/>
</dbReference>
<dbReference type="InterPro" id="IPR027417">
    <property type="entry name" value="P-loop_NTPase"/>
</dbReference>
<evidence type="ECO:0000313" key="5">
    <source>
        <dbReference type="EMBL" id="TLD42878.1"/>
    </source>
</evidence>
<dbReference type="PANTHER" id="PTHR43023:SF6">
    <property type="entry name" value="INTERMEMBRANE PHOSPHOLIPID TRANSPORT SYSTEM ATP-BINDING PROTEIN MLAF"/>
    <property type="match status" value="1"/>
</dbReference>
<dbReference type="Gene3D" id="3.40.50.300">
    <property type="entry name" value="P-loop containing nucleotide triphosphate hydrolases"/>
    <property type="match status" value="1"/>
</dbReference>
<evidence type="ECO:0000313" key="6">
    <source>
        <dbReference type="Proteomes" id="UP000319783"/>
    </source>
</evidence>
<gene>
    <name evidence="5" type="ORF">JETT_0778</name>
</gene>
<protein>
    <submittedName>
        <fullName evidence="5">Methionine ABC transporter ATP-binding protein</fullName>
    </submittedName>
</protein>
<dbReference type="InterPro" id="IPR003593">
    <property type="entry name" value="AAA+_ATPase"/>
</dbReference>
<dbReference type="PROSITE" id="PS50893">
    <property type="entry name" value="ABC_TRANSPORTER_2"/>
    <property type="match status" value="1"/>
</dbReference>
<dbReference type="Pfam" id="PF00005">
    <property type="entry name" value="ABC_tran"/>
    <property type="match status" value="1"/>
</dbReference>
<name>A0A533QDV6_9BACT</name>
<feature type="domain" description="ABC transporter" evidence="4">
    <location>
        <begin position="8"/>
        <end position="244"/>
    </location>
</feature>
<comment type="caution">
    <text evidence="5">The sequence shown here is derived from an EMBL/GenBank/DDBJ whole genome shotgun (WGS) entry which is preliminary data.</text>
</comment>
<dbReference type="PROSITE" id="PS00211">
    <property type="entry name" value="ABC_TRANSPORTER_1"/>
    <property type="match status" value="1"/>
</dbReference>